<evidence type="ECO:0000256" key="13">
    <source>
        <dbReference type="ARBA" id="ARBA00068150"/>
    </source>
</evidence>
<reference evidence="22" key="2">
    <citation type="journal article" date="2020" name="Int. J. Syst. Evol. Microbiol.">
        <title>Genomic insights into a novel species Rhodoferax aquaticus sp. nov., isolated from freshwater.</title>
        <authorList>
            <person name="Li T."/>
            <person name="Zhuo Y."/>
            <person name="Jin C.Z."/>
            <person name="Wu X."/>
            <person name="Ko S.R."/>
            <person name="Jin F.J."/>
            <person name="Ahn C.Y."/>
            <person name="Oh H.M."/>
            <person name="Lee H.G."/>
            <person name="Jin L."/>
        </authorList>
    </citation>
    <scope>NUCLEOTIDE SEQUENCE [LARGE SCALE GENOMIC DNA]</scope>
    <source>
        <strain evidence="22">Gr-4</strain>
    </source>
</reference>
<dbReference type="SMART" id="SM00388">
    <property type="entry name" value="HisKA"/>
    <property type="match status" value="1"/>
</dbReference>
<dbReference type="InterPro" id="IPR003661">
    <property type="entry name" value="HisK_dim/P_dom"/>
</dbReference>
<keyword evidence="17" id="KW-1133">Transmembrane helix</keyword>
<dbReference type="Pfam" id="PF00512">
    <property type="entry name" value="HisKA"/>
    <property type="match status" value="1"/>
</dbReference>
<keyword evidence="5" id="KW-0732">Signal</keyword>
<evidence type="ECO:0000256" key="5">
    <source>
        <dbReference type="ARBA" id="ARBA00022729"/>
    </source>
</evidence>
<keyword evidence="4" id="KW-0808">Transferase</keyword>
<keyword evidence="9" id="KW-0902">Two-component regulatory system</keyword>
<evidence type="ECO:0000256" key="12">
    <source>
        <dbReference type="ARBA" id="ARBA00064003"/>
    </source>
</evidence>
<dbReference type="CDD" id="cd16922">
    <property type="entry name" value="HATPase_EvgS-ArcB-TorS-like"/>
    <property type="match status" value="1"/>
</dbReference>
<dbReference type="Pfam" id="PF00072">
    <property type="entry name" value="Response_reg"/>
    <property type="match status" value="1"/>
</dbReference>
<dbReference type="CDD" id="cd19920">
    <property type="entry name" value="REC_PA4781-like"/>
    <property type="match status" value="1"/>
</dbReference>
<keyword evidence="17" id="KW-0812">Transmembrane</keyword>
<dbReference type="Gene3D" id="1.10.3210.10">
    <property type="entry name" value="Hypothetical protein af1432"/>
    <property type="match status" value="1"/>
</dbReference>
<dbReference type="InterPro" id="IPR036097">
    <property type="entry name" value="HisK_dim/P_sf"/>
</dbReference>
<dbReference type="FunFam" id="1.10.287.130:FF:000002">
    <property type="entry name" value="Two-component osmosensing histidine kinase"/>
    <property type="match status" value="1"/>
</dbReference>
<dbReference type="GO" id="GO:0008081">
    <property type="term" value="F:phosphoric diester hydrolase activity"/>
    <property type="evidence" value="ECO:0007669"/>
    <property type="project" value="UniProtKB-ARBA"/>
</dbReference>
<feature type="domain" description="HD-GYP" evidence="20">
    <location>
        <begin position="713"/>
        <end position="924"/>
    </location>
</feature>
<keyword evidence="16" id="KW-0175">Coiled coil</keyword>
<proteinExistence type="predicted"/>
<dbReference type="Pfam" id="PF02518">
    <property type="entry name" value="HATPase_c"/>
    <property type="match status" value="1"/>
</dbReference>
<dbReference type="InterPro" id="IPR003607">
    <property type="entry name" value="HD/PDEase_dom"/>
</dbReference>
<dbReference type="GO" id="GO:0005524">
    <property type="term" value="F:ATP binding"/>
    <property type="evidence" value="ECO:0007669"/>
    <property type="project" value="UniProtKB-KW"/>
</dbReference>
<dbReference type="InterPro" id="IPR001789">
    <property type="entry name" value="Sig_transdc_resp-reg_receiver"/>
</dbReference>
<evidence type="ECO:0000256" key="7">
    <source>
        <dbReference type="ARBA" id="ARBA00022777"/>
    </source>
</evidence>
<evidence type="ECO:0000256" key="17">
    <source>
        <dbReference type="SAM" id="Phobius"/>
    </source>
</evidence>
<keyword evidence="7" id="KW-0418">Kinase</keyword>
<keyword evidence="6" id="KW-0547">Nucleotide-binding</keyword>
<accession>A0A515ET38</accession>
<feature type="transmembrane region" description="Helical" evidence="17">
    <location>
        <begin position="37"/>
        <end position="55"/>
    </location>
</feature>
<dbReference type="SUPFAM" id="SSF47384">
    <property type="entry name" value="Homodimeric domain of signal transducing histidine kinase"/>
    <property type="match status" value="1"/>
</dbReference>
<dbReference type="PRINTS" id="PR00344">
    <property type="entry name" value="BCTRLSENSOR"/>
</dbReference>
<organism evidence="21 22">
    <name type="scientific">Rhodoferax aquaticus</name>
    <dbReference type="NCBI Taxonomy" id="2527691"/>
    <lineage>
        <taxon>Bacteria</taxon>
        <taxon>Pseudomonadati</taxon>
        <taxon>Pseudomonadota</taxon>
        <taxon>Betaproteobacteria</taxon>
        <taxon>Burkholderiales</taxon>
        <taxon>Comamonadaceae</taxon>
        <taxon>Rhodoferax</taxon>
    </lineage>
</organism>
<feature type="domain" description="Response regulatory" evidence="19">
    <location>
        <begin position="571"/>
        <end position="686"/>
    </location>
</feature>
<dbReference type="GO" id="GO:0000155">
    <property type="term" value="F:phosphorelay sensor kinase activity"/>
    <property type="evidence" value="ECO:0007669"/>
    <property type="project" value="InterPro"/>
</dbReference>
<dbReference type="EC" id="2.7.13.3" evidence="2"/>
<keyword evidence="8" id="KW-0067">ATP-binding</keyword>
<dbReference type="InterPro" id="IPR011006">
    <property type="entry name" value="CheY-like_superfamily"/>
</dbReference>
<dbReference type="KEGG" id="rhg:EXZ61_17500"/>
<reference evidence="22" key="1">
    <citation type="submission" date="2019-02" db="EMBL/GenBank/DDBJ databases">
        <title>Complete genome sequence of Rhodoferax sp. Gr-4.</title>
        <authorList>
            <person name="Jin L."/>
        </authorList>
    </citation>
    <scope>NUCLEOTIDE SEQUENCE [LARGE SCALE GENOMIC DNA]</scope>
    <source>
        <strain evidence="22">Gr-4</strain>
    </source>
</reference>
<evidence type="ECO:0000256" key="2">
    <source>
        <dbReference type="ARBA" id="ARBA00012438"/>
    </source>
</evidence>
<dbReference type="Pfam" id="PF13487">
    <property type="entry name" value="HD_5"/>
    <property type="match status" value="1"/>
</dbReference>
<protein>
    <recommendedName>
        <fullName evidence="13">Sensory/regulatory protein RpfC</fullName>
        <ecNumber evidence="2">2.7.13.3</ecNumber>
    </recommendedName>
    <alternativeName>
        <fullName evidence="14">Virulence sensor protein BvgS</fullName>
    </alternativeName>
</protein>
<dbReference type="SUPFAM" id="SSF109604">
    <property type="entry name" value="HD-domain/PDEase-like"/>
    <property type="match status" value="1"/>
</dbReference>
<dbReference type="PROSITE" id="PS50110">
    <property type="entry name" value="RESPONSE_REGULATORY"/>
    <property type="match status" value="1"/>
</dbReference>
<dbReference type="PANTHER" id="PTHR45339:SF5">
    <property type="entry name" value="HISTIDINE KINASE"/>
    <property type="match status" value="1"/>
</dbReference>
<feature type="coiled-coil region" evidence="16">
    <location>
        <begin position="692"/>
        <end position="719"/>
    </location>
</feature>
<keyword evidence="3 15" id="KW-0597">Phosphoprotein</keyword>
<evidence type="ECO:0000259" key="19">
    <source>
        <dbReference type="PROSITE" id="PS50110"/>
    </source>
</evidence>
<dbReference type="SMART" id="SM00448">
    <property type="entry name" value="REC"/>
    <property type="match status" value="1"/>
</dbReference>
<evidence type="ECO:0000259" key="20">
    <source>
        <dbReference type="PROSITE" id="PS51832"/>
    </source>
</evidence>
<feature type="transmembrane region" description="Helical" evidence="17">
    <location>
        <begin position="174"/>
        <end position="190"/>
    </location>
</feature>
<evidence type="ECO:0000259" key="18">
    <source>
        <dbReference type="PROSITE" id="PS50109"/>
    </source>
</evidence>
<dbReference type="InterPro" id="IPR003594">
    <property type="entry name" value="HATPase_dom"/>
</dbReference>
<dbReference type="AlphaFoldDB" id="A0A515ET38"/>
<dbReference type="Gene3D" id="3.40.50.2300">
    <property type="match status" value="1"/>
</dbReference>
<evidence type="ECO:0000256" key="3">
    <source>
        <dbReference type="ARBA" id="ARBA00022553"/>
    </source>
</evidence>
<sequence length="929" mass="100999">MPWLQFRNPLDLSKASTLDLEVARESLRLRATQTVHSRWMIAIAATLTALAMSAAGDLAYALAWVLPIVFMAQWNASMCTQVLFHLETADAARLSRNQWQLWCMAFVNQTLVGLGVWWLGEGSNLEAAGFCTAVQLVYVGAAMVNGSTHPATFIAGAFSNLALTAAFWLTHGQGGMVVAVALAGVGLVMAKQSQQMAKSFSESMRMRFENQDLLAKLAAEKQVAEEATEFKSNFLATISHEIRTPISAILGMSYLTLKTDLNPKQREYVELVQQGAQHLTELVNQVLDFSKVEAHMMTLEYDRFSMQSVLDTSCALNADKAVAQGLTLRCERAPEVPEFVMGDSVRLGSVLMNYISNAIKFTPSGGVAVRCSLRERNGARVLLYFAVQDSGIGLTEEAKGRVFESFQQAEASTTRRYGGTGLGLAIAKKMAELMGGEVGVDSAPGAGSTFWFTAWFDEAGAQAADSGTEAPDLTSAVVHAAPAPVSPHPPVLSSQSREILGGIAALCNASDAQALAVWQHEAKLLEEALGDAYTPLHTAMGAYDWATAQTLLTQLGVRASQVVPTAPGRRTVLVVDDTPVNLTLLHELLAPHYRVLACNNGLRALQVAKDAQPDVILLDVMMPGMDGYAVCKRLKSSVQTQDIPLVFVTARSQPLDEEMGLRMGAADYIAKPISPPIVLARVRTQLAVQAAAEFLKDKAQYLKKEVARQTDEIKRLQDATILAMASMAETRDNETGAHIVRTQNYVQALALHLQKHPRFTDYLTDTQIDLLFKSAPLHDIGKVGIPDRILHKPSRLAADEMEVMKTHTTIGRNIIEIAERRLGHSVPFLACAKEIAYGHQEKWDGSGYPLGLAGDAITISARLMAVADVYDALISVRVYKPAFSHAKARDLILEGRGLHFDPDIVDAFTALDGEFQRIAHTYTDEVPSP</sequence>
<evidence type="ECO:0000256" key="11">
    <source>
        <dbReference type="ARBA" id="ARBA00058004"/>
    </source>
</evidence>
<feature type="transmembrane region" description="Helical" evidence="17">
    <location>
        <begin position="61"/>
        <end position="87"/>
    </location>
</feature>
<dbReference type="Gene3D" id="1.10.287.130">
    <property type="match status" value="1"/>
</dbReference>
<dbReference type="EMBL" id="CP036282">
    <property type="protein sequence ID" value="QDL55821.1"/>
    <property type="molecule type" value="Genomic_DNA"/>
</dbReference>
<dbReference type="SUPFAM" id="SSF55874">
    <property type="entry name" value="ATPase domain of HSP90 chaperone/DNA topoisomerase II/histidine kinase"/>
    <property type="match status" value="1"/>
</dbReference>
<dbReference type="CDD" id="cd00082">
    <property type="entry name" value="HisKA"/>
    <property type="match status" value="1"/>
</dbReference>
<evidence type="ECO:0000313" key="21">
    <source>
        <dbReference type="EMBL" id="QDL55821.1"/>
    </source>
</evidence>
<evidence type="ECO:0000256" key="15">
    <source>
        <dbReference type="PROSITE-ProRule" id="PRU00169"/>
    </source>
</evidence>
<keyword evidence="22" id="KW-1185">Reference proteome</keyword>
<comment type="subunit">
    <text evidence="12">At low DSF concentrations, interacts with RpfF.</text>
</comment>
<dbReference type="PROSITE" id="PS50109">
    <property type="entry name" value="HIS_KIN"/>
    <property type="match status" value="1"/>
</dbReference>
<dbReference type="SMART" id="SM00471">
    <property type="entry name" value="HDc"/>
    <property type="match status" value="1"/>
</dbReference>
<evidence type="ECO:0000256" key="4">
    <source>
        <dbReference type="ARBA" id="ARBA00022679"/>
    </source>
</evidence>
<evidence type="ECO:0000256" key="9">
    <source>
        <dbReference type="ARBA" id="ARBA00023012"/>
    </source>
</evidence>
<dbReference type="PANTHER" id="PTHR45339">
    <property type="entry name" value="HYBRID SIGNAL TRANSDUCTION HISTIDINE KINASE J"/>
    <property type="match status" value="1"/>
</dbReference>
<feature type="transmembrane region" description="Helical" evidence="17">
    <location>
        <begin position="99"/>
        <end position="119"/>
    </location>
</feature>
<dbReference type="SUPFAM" id="SSF52172">
    <property type="entry name" value="CheY-like"/>
    <property type="match status" value="1"/>
</dbReference>
<comment type="function">
    <text evidence="11">Member of the two-component regulatory system BvgS/BvgA. Phosphorylates BvgA via a four-step phosphorelay in response to environmental signals.</text>
</comment>
<dbReference type="Proteomes" id="UP000317365">
    <property type="component" value="Chromosome"/>
</dbReference>
<evidence type="ECO:0000256" key="10">
    <source>
        <dbReference type="ARBA" id="ARBA00023026"/>
    </source>
</evidence>
<evidence type="ECO:0000256" key="6">
    <source>
        <dbReference type="ARBA" id="ARBA00022741"/>
    </source>
</evidence>
<dbReference type="PROSITE" id="PS51832">
    <property type="entry name" value="HD_GYP"/>
    <property type="match status" value="1"/>
</dbReference>
<dbReference type="InterPro" id="IPR036890">
    <property type="entry name" value="HATPase_C_sf"/>
</dbReference>
<dbReference type="CDD" id="cd00077">
    <property type="entry name" value="HDc"/>
    <property type="match status" value="1"/>
</dbReference>
<evidence type="ECO:0000256" key="16">
    <source>
        <dbReference type="SAM" id="Coils"/>
    </source>
</evidence>
<dbReference type="InterPro" id="IPR037522">
    <property type="entry name" value="HD_GYP_dom"/>
</dbReference>
<evidence type="ECO:0000256" key="1">
    <source>
        <dbReference type="ARBA" id="ARBA00000085"/>
    </source>
</evidence>
<dbReference type="InterPro" id="IPR004358">
    <property type="entry name" value="Sig_transdc_His_kin-like_C"/>
</dbReference>
<dbReference type="FunFam" id="3.30.565.10:FF:000010">
    <property type="entry name" value="Sensor histidine kinase RcsC"/>
    <property type="match status" value="1"/>
</dbReference>
<keyword evidence="10" id="KW-0843">Virulence</keyword>
<evidence type="ECO:0000256" key="14">
    <source>
        <dbReference type="ARBA" id="ARBA00070152"/>
    </source>
</evidence>
<evidence type="ECO:0000256" key="8">
    <source>
        <dbReference type="ARBA" id="ARBA00022840"/>
    </source>
</evidence>
<evidence type="ECO:0000313" key="22">
    <source>
        <dbReference type="Proteomes" id="UP000317365"/>
    </source>
</evidence>
<feature type="modified residue" description="4-aspartylphosphate" evidence="15">
    <location>
        <position position="619"/>
    </location>
</feature>
<keyword evidence="17" id="KW-0472">Membrane</keyword>
<dbReference type="InterPro" id="IPR005467">
    <property type="entry name" value="His_kinase_dom"/>
</dbReference>
<dbReference type="Gene3D" id="3.30.565.10">
    <property type="entry name" value="Histidine kinase-like ATPase, C-terminal domain"/>
    <property type="match status" value="1"/>
</dbReference>
<gene>
    <name evidence="21" type="ORF">EXZ61_17500</name>
</gene>
<dbReference type="SMART" id="SM00387">
    <property type="entry name" value="HATPase_c"/>
    <property type="match status" value="1"/>
</dbReference>
<comment type="catalytic activity">
    <reaction evidence="1">
        <text>ATP + protein L-histidine = ADP + protein N-phospho-L-histidine.</text>
        <dbReference type="EC" id="2.7.13.3"/>
    </reaction>
</comment>
<name>A0A515ET38_9BURK</name>
<feature type="domain" description="Histidine kinase" evidence="18">
    <location>
        <begin position="237"/>
        <end position="458"/>
    </location>
</feature>